<protein>
    <submittedName>
        <fullName evidence="1">Uncharacterized protein</fullName>
    </submittedName>
</protein>
<accession>A0ACC5Y7F8</accession>
<comment type="caution">
    <text evidence="1">The sequence shown here is derived from an EMBL/GenBank/DDBJ whole genome shotgun (WGS) entry which is preliminary data.</text>
</comment>
<sequence length="824" mass="94331">MCRACWMKVQVDGRREGRGGVQILLSEDFRWNLLGYRRPLDHFQDPKTIRKGNICNFGKKILRRNSDFLFTCLLPAVLNSHGIMMDQDTQLLYQLLAEVQLERFFLKIRDELNVTRIEHLDYVKDTDLEQIGIRKPGQRRLWEAVKRYKTNMRPRSWMAKVFTGRGPEGGDQSSGGVPGPGPDVVRALTCLIKDSELAFGDKLGSGSFGVVRKAEWHMPTGQVLPVAVKTLRASMSREADLITDFLQEVTTMQSLDHPNIIRLYGVVLTQPLKMVTELATFGSLYDIVRMRRGSYPLARLWLFSSQIAAGMEYLESHHFIHRDLAARNVLLASKELVKIGDFGLMRGLGRDKDHYIMGAHRRIPFAWCAPESLRVGFFSHASDVWMYGVTLWEMFTYCEEPWLGLSARQILFRVEREGERLPRPSDCPQELYSVMRKCWACNPTDRPTFAQLTTLVAEAQPMEVRAVRDFAEARKLTLQVNDTVTVIDHGLDLCEWKGQNQRTLCIGWFPPTLTASFVPSVGPLSPNSGAGFISSPLRGSLQHTGHGDINPERNWGAPERLDDPGNWRTPLVREKQESNLKKMAGMSRSLESVLGFDQNKGQGGNGNFVQRVNEQKHISGALVQDHRRFSDASGVIPPPRPPQPNFKRLKHQNMIFDRRVAGNPAPSSWFLPPSHPNVQLQPQQQTRGVTNLTKMAHLAKSSPQLDSDMDMEKEREREREREKEREKVRERYPPQQIQVDKETLKAQVQAAVHGVTSEEVQKALHRNDWNPVRAEQQLKVEQLYYMNQCSREDCHKILARYNWDLQQASRFVIRIATERRSDRP</sequence>
<evidence type="ECO:0000313" key="1">
    <source>
        <dbReference type="EMBL" id="MCJ8731580.1"/>
    </source>
</evidence>
<proteinExistence type="predicted"/>
<keyword evidence="2" id="KW-1185">Reference proteome</keyword>
<organism evidence="1 2">
    <name type="scientific">Pangasius djambal</name>
    <dbReference type="NCBI Taxonomy" id="1691987"/>
    <lineage>
        <taxon>Eukaryota</taxon>
        <taxon>Metazoa</taxon>
        <taxon>Chordata</taxon>
        <taxon>Craniata</taxon>
        <taxon>Vertebrata</taxon>
        <taxon>Euteleostomi</taxon>
        <taxon>Actinopterygii</taxon>
        <taxon>Neopterygii</taxon>
        <taxon>Teleostei</taxon>
        <taxon>Ostariophysi</taxon>
        <taxon>Siluriformes</taxon>
        <taxon>Pangasiidae</taxon>
        <taxon>Pangasius</taxon>
    </lineage>
</organism>
<gene>
    <name evidence="1" type="ORF">PDJAM_G00201290</name>
</gene>
<dbReference type="Proteomes" id="UP000830395">
    <property type="component" value="Chromosome 4"/>
</dbReference>
<evidence type="ECO:0000313" key="2">
    <source>
        <dbReference type="Proteomes" id="UP000830395"/>
    </source>
</evidence>
<reference evidence="1" key="1">
    <citation type="submission" date="2020-02" db="EMBL/GenBank/DDBJ databases">
        <title>Genome sequencing of the panga catfish, Pangasius djambal.</title>
        <authorList>
            <person name="Wen M."/>
            <person name="Zahm M."/>
            <person name="Roques C."/>
            <person name="Cabau C."/>
            <person name="Klopp C."/>
            <person name="Donnadieu C."/>
            <person name="Jouanno E."/>
            <person name="Avarre J.-C."/>
            <person name="Campet M."/>
            <person name="Ha T."/>
            <person name="Dugue R."/>
            <person name="Lampietro C."/>
            <person name="Louis A."/>
            <person name="Herpin A."/>
            <person name="Echchiki A."/>
            <person name="Berthelot C."/>
            <person name="Parey E."/>
            <person name="Roest-Crollius H."/>
            <person name="Braasch I."/>
            <person name="Postlethwait J.H."/>
            <person name="Bobe J."/>
            <person name="Montfort J."/>
            <person name="Bouchez O."/>
            <person name="Begum T."/>
            <person name="Schartl M."/>
            <person name="Gustiano R."/>
            <person name="Guiguen Y."/>
        </authorList>
    </citation>
    <scope>NUCLEOTIDE SEQUENCE</scope>
    <source>
        <strain evidence="1">Pdj_M5554</strain>
    </source>
</reference>
<name>A0ACC5Y7F8_9TELE</name>
<dbReference type="EMBL" id="CM040978">
    <property type="protein sequence ID" value="MCJ8731580.1"/>
    <property type="molecule type" value="Genomic_DNA"/>
</dbReference>